<dbReference type="PATRIC" id="fig|1218567.3.peg.564"/>
<evidence type="ECO:0000313" key="2">
    <source>
        <dbReference type="Proteomes" id="UP000011873"/>
    </source>
</evidence>
<comment type="caution">
    <text evidence="1">The sequence shown here is derived from an EMBL/GenBank/DDBJ whole genome shotgun (WGS) entry which is preliminary data.</text>
</comment>
<accession>M6BXN6</accession>
<protein>
    <submittedName>
        <fullName evidence="1">Uncharacterized protein</fullName>
    </submittedName>
</protein>
<dbReference type="EMBL" id="ANMU01000021">
    <property type="protein sequence ID" value="EMJ84319.1"/>
    <property type="molecule type" value="Genomic_DNA"/>
</dbReference>
<dbReference type="Proteomes" id="UP000011873">
    <property type="component" value="Unassembled WGS sequence"/>
</dbReference>
<proteinExistence type="predicted"/>
<gene>
    <name evidence="1" type="ORF">LEP1GSC016_1992</name>
</gene>
<evidence type="ECO:0000313" key="1">
    <source>
        <dbReference type="EMBL" id="EMJ84319.1"/>
    </source>
</evidence>
<name>M6BXN6_LEPBO</name>
<reference evidence="1 2" key="1">
    <citation type="submission" date="2013-01" db="EMBL/GenBank/DDBJ databases">
        <authorList>
            <person name="Harkins D.M."/>
            <person name="Durkin A.S."/>
            <person name="Brinkac L.M."/>
            <person name="Haft D.H."/>
            <person name="Selengut J.D."/>
            <person name="Sanka R."/>
            <person name="DePew J."/>
            <person name="Purushe J."/>
            <person name="Galloway R.L."/>
            <person name="Vinetz J.M."/>
            <person name="Sutton G.G."/>
            <person name="Nierman W.C."/>
            <person name="Fouts D.E."/>
        </authorList>
    </citation>
    <scope>NUCLEOTIDE SEQUENCE [LARGE SCALE GENOMIC DNA]</scope>
    <source>
        <strain evidence="1 2">Sponselee CDC</strain>
    </source>
</reference>
<dbReference type="AlphaFoldDB" id="M6BXN6"/>
<organism evidence="1 2">
    <name type="scientific">Leptospira borgpetersenii serovar Hardjo-bovis str. Sponselee</name>
    <dbReference type="NCBI Taxonomy" id="1303729"/>
    <lineage>
        <taxon>Bacteria</taxon>
        <taxon>Pseudomonadati</taxon>
        <taxon>Spirochaetota</taxon>
        <taxon>Spirochaetia</taxon>
        <taxon>Leptospirales</taxon>
        <taxon>Leptospiraceae</taxon>
        <taxon>Leptospira</taxon>
    </lineage>
</organism>
<sequence>MWELICGLVIKCINKKSLVFWADFRSMDYKRWSAFIRFLSVELIKG</sequence>